<reference evidence="1 2" key="1">
    <citation type="submission" date="2018-10" db="EMBL/GenBank/DDBJ databases">
        <title>Sequencing the genomes of 1000 actinobacteria strains.</title>
        <authorList>
            <person name="Klenk H.-P."/>
        </authorList>
    </citation>
    <scope>NUCLEOTIDE SEQUENCE [LARGE SCALE GENOMIC DNA]</scope>
    <source>
        <strain evidence="1 2">DSM 44343</strain>
    </source>
</reference>
<dbReference type="Proteomes" id="UP000274762">
    <property type="component" value="Unassembled WGS sequence"/>
</dbReference>
<gene>
    <name evidence="1" type="ORF">DFJ75_1713</name>
</gene>
<evidence type="ECO:0000313" key="1">
    <source>
        <dbReference type="EMBL" id="RKR94907.1"/>
    </source>
</evidence>
<proteinExistence type="predicted"/>
<sequence>MDDTSNRAPDDLNDDELIAFIHDQTKLAQMEFDSLQADGDRASYDDRIAQLDNANKIAEQRGLEVPRRA</sequence>
<accession>A0A495K0X2</accession>
<dbReference type="AlphaFoldDB" id="A0A495K0X2"/>
<name>A0A495K0X2_WILMA</name>
<protein>
    <submittedName>
        <fullName evidence="1">Uncharacterized protein</fullName>
    </submittedName>
</protein>
<evidence type="ECO:0000313" key="2">
    <source>
        <dbReference type="Proteomes" id="UP000274762"/>
    </source>
</evidence>
<dbReference type="SUPFAM" id="SSF160355">
    <property type="entry name" value="Bacterial polysaccharide co-polymerase-like"/>
    <property type="match status" value="1"/>
</dbReference>
<comment type="caution">
    <text evidence="1">The sequence shown here is derived from an EMBL/GenBank/DDBJ whole genome shotgun (WGS) entry which is preliminary data.</text>
</comment>
<dbReference type="EMBL" id="RBKV01000001">
    <property type="protein sequence ID" value="RKR94907.1"/>
    <property type="molecule type" value="Genomic_DNA"/>
</dbReference>
<dbReference type="RefSeq" id="WP_062799679.1">
    <property type="nucleotide sequence ID" value="NZ_CBCRXS010000004.1"/>
</dbReference>
<organism evidence="1 2">
    <name type="scientific">Williamsia marianensis</name>
    <dbReference type="NCBI Taxonomy" id="85044"/>
    <lineage>
        <taxon>Bacteria</taxon>
        <taxon>Bacillati</taxon>
        <taxon>Actinomycetota</taxon>
        <taxon>Actinomycetes</taxon>
        <taxon>Mycobacteriales</taxon>
        <taxon>Nocardiaceae</taxon>
        <taxon>Williamsia</taxon>
    </lineage>
</organism>